<dbReference type="AlphaFoldDB" id="A0A1G9EU83"/>
<name>A0A1G9EU83_9PROT</name>
<evidence type="ECO:0000313" key="1">
    <source>
        <dbReference type="EMBL" id="SDK79709.1"/>
    </source>
</evidence>
<reference evidence="2" key="1">
    <citation type="submission" date="2016-10" db="EMBL/GenBank/DDBJ databases">
        <authorList>
            <person name="Varghese N."/>
            <person name="Submissions S."/>
        </authorList>
    </citation>
    <scope>NUCLEOTIDE SEQUENCE [LARGE SCALE GENOMIC DNA]</scope>
    <source>
        <strain evidence="2">CBMB127</strain>
    </source>
</reference>
<protein>
    <submittedName>
        <fullName evidence="1">Uncharacterized protein</fullName>
    </submittedName>
</protein>
<dbReference type="EMBL" id="FNFX01000005">
    <property type="protein sequence ID" value="SDK79709.1"/>
    <property type="molecule type" value="Genomic_DNA"/>
</dbReference>
<accession>A0A1G9EU83</accession>
<evidence type="ECO:0000313" key="2">
    <source>
        <dbReference type="Proteomes" id="UP000198629"/>
    </source>
</evidence>
<sequence>MMADSVKSNLLATKLASISPENFRYLIAEQSLFYCFRARPTASLFQPLANHLG</sequence>
<organism evidence="1 2">
    <name type="scientific">Methylophilus rhizosphaerae</name>
    <dbReference type="NCBI Taxonomy" id="492660"/>
    <lineage>
        <taxon>Bacteria</taxon>
        <taxon>Pseudomonadati</taxon>
        <taxon>Pseudomonadota</taxon>
        <taxon>Betaproteobacteria</taxon>
        <taxon>Nitrosomonadales</taxon>
        <taxon>Methylophilaceae</taxon>
        <taxon>Methylophilus</taxon>
    </lineage>
</organism>
<dbReference type="STRING" id="492660.SAMN05192566_2460"/>
<gene>
    <name evidence="1" type="ORF">SAMN05192566_2460</name>
</gene>
<proteinExistence type="predicted"/>
<keyword evidence="2" id="KW-1185">Reference proteome</keyword>
<dbReference type="Proteomes" id="UP000198629">
    <property type="component" value="Unassembled WGS sequence"/>
</dbReference>